<dbReference type="Proteomes" id="UP000049983">
    <property type="component" value="Unassembled WGS sequence"/>
</dbReference>
<name>A0A0M6ZJQ8_9HYPH</name>
<organism evidence="1 2">
    <name type="scientific">Roseibium album</name>
    <dbReference type="NCBI Taxonomy" id="311410"/>
    <lineage>
        <taxon>Bacteria</taxon>
        <taxon>Pseudomonadati</taxon>
        <taxon>Pseudomonadota</taxon>
        <taxon>Alphaproteobacteria</taxon>
        <taxon>Hyphomicrobiales</taxon>
        <taxon>Stappiaceae</taxon>
        <taxon>Roseibium</taxon>
    </lineage>
</organism>
<dbReference type="SUPFAM" id="SSF53335">
    <property type="entry name" value="S-adenosyl-L-methionine-dependent methyltransferases"/>
    <property type="match status" value="1"/>
</dbReference>
<dbReference type="EMBL" id="CXWC01000014">
    <property type="protein sequence ID" value="CTQ78011.1"/>
    <property type="molecule type" value="Genomic_DNA"/>
</dbReference>
<dbReference type="Gene3D" id="3.40.50.150">
    <property type="entry name" value="Vaccinia Virus protein VP39"/>
    <property type="match status" value="1"/>
</dbReference>
<dbReference type="InterPro" id="IPR029063">
    <property type="entry name" value="SAM-dependent_MTases_sf"/>
</dbReference>
<dbReference type="AlphaFoldDB" id="A0A0M6ZJQ8"/>
<sequence length="235" mass="27033">MYEEVIEKYKNTVKGSENLHFNAKHYLTMHSHAVSLSNPTILELGVQSGNSTKLFLNALGDSQKGALVSVDIDNCSGVASSSKWTFIRSDSADVENIVTEAPILKNGIDILFIDSLHTTKHVYKELYGFFPYIKKGGVIFFDDIDSAPYCEGSELDSYYVELENRRILKFINCVFESNMQQLDLTIYRGWTGLGRLDKRSELYSELLPPQSLKIRKSKKFWKIKRSLKKRNLWRW</sequence>
<accession>A0A0M6ZJQ8</accession>
<dbReference type="RefSeq" id="WP_055120685.1">
    <property type="nucleotide sequence ID" value="NZ_CXWA01000010.1"/>
</dbReference>
<dbReference type="Pfam" id="PF13578">
    <property type="entry name" value="Methyltransf_24"/>
    <property type="match status" value="1"/>
</dbReference>
<dbReference type="STRING" id="311410.LA5095_05386"/>
<evidence type="ECO:0000313" key="2">
    <source>
        <dbReference type="Proteomes" id="UP000049983"/>
    </source>
</evidence>
<keyword evidence="2" id="KW-1185">Reference proteome</keyword>
<dbReference type="GeneID" id="97672657"/>
<gene>
    <name evidence="1" type="ORF">LA5096_05404</name>
</gene>
<proteinExistence type="predicted"/>
<dbReference type="OrthoDB" id="799111at2"/>
<evidence type="ECO:0000313" key="1">
    <source>
        <dbReference type="EMBL" id="CTQ78011.1"/>
    </source>
</evidence>
<reference evidence="2" key="1">
    <citation type="submission" date="2015-07" db="EMBL/GenBank/DDBJ databases">
        <authorList>
            <person name="Rodrigo-Torres Lidia"/>
            <person name="Arahal R.David."/>
        </authorList>
    </citation>
    <scope>NUCLEOTIDE SEQUENCE [LARGE SCALE GENOMIC DNA]</scope>
    <source>
        <strain evidence="2">CECT 5096</strain>
    </source>
</reference>
<protein>
    <submittedName>
        <fullName evidence="1">Cephalosporin hydroxylase</fullName>
    </submittedName>
</protein>